<gene>
    <name evidence="2" type="ORF">Slati_0990200</name>
</gene>
<reference evidence="2" key="2">
    <citation type="journal article" date="2024" name="Plant">
        <title>Genomic evolution and insights into agronomic trait innovations of Sesamum species.</title>
        <authorList>
            <person name="Miao H."/>
            <person name="Wang L."/>
            <person name="Qu L."/>
            <person name="Liu H."/>
            <person name="Sun Y."/>
            <person name="Le M."/>
            <person name="Wang Q."/>
            <person name="Wei S."/>
            <person name="Zheng Y."/>
            <person name="Lin W."/>
            <person name="Duan Y."/>
            <person name="Cao H."/>
            <person name="Xiong S."/>
            <person name="Wang X."/>
            <person name="Wei L."/>
            <person name="Li C."/>
            <person name="Ma Q."/>
            <person name="Ju M."/>
            <person name="Zhao R."/>
            <person name="Li G."/>
            <person name="Mu C."/>
            <person name="Tian Q."/>
            <person name="Mei H."/>
            <person name="Zhang T."/>
            <person name="Gao T."/>
            <person name="Zhang H."/>
        </authorList>
    </citation>
    <scope>NUCLEOTIDE SEQUENCE</scope>
    <source>
        <strain evidence="2">KEN1</strain>
    </source>
</reference>
<accession>A0AAW2XXL9</accession>
<feature type="region of interest" description="Disordered" evidence="1">
    <location>
        <begin position="32"/>
        <end position="51"/>
    </location>
</feature>
<comment type="caution">
    <text evidence="2">The sequence shown here is derived from an EMBL/GenBank/DDBJ whole genome shotgun (WGS) entry which is preliminary data.</text>
</comment>
<protein>
    <submittedName>
        <fullName evidence="2">Uncharacterized protein</fullName>
    </submittedName>
</protein>
<name>A0AAW2XXL9_9LAMI</name>
<dbReference type="EMBL" id="JACGWN010000003">
    <property type="protein sequence ID" value="KAL0456510.1"/>
    <property type="molecule type" value="Genomic_DNA"/>
</dbReference>
<organism evidence="2">
    <name type="scientific">Sesamum latifolium</name>
    <dbReference type="NCBI Taxonomy" id="2727402"/>
    <lineage>
        <taxon>Eukaryota</taxon>
        <taxon>Viridiplantae</taxon>
        <taxon>Streptophyta</taxon>
        <taxon>Embryophyta</taxon>
        <taxon>Tracheophyta</taxon>
        <taxon>Spermatophyta</taxon>
        <taxon>Magnoliopsida</taxon>
        <taxon>eudicotyledons</taxon>
        <taxon>Gunneridae</taxon>
        <taxon>Pentapetalae</taxon>
        <taxon>asterids</taxon>
        <taxon>lamiids</taxon>
        <taxon>Lamiales</taxon>
        <taxon>Pedaliaceae</taxon>
        <taxon>Sesamum</taxon>
    </lineage>
</organism>
<evidence type="ECO:0000256" key="1">
    <source>
        <dbReference type="SAM" id="MobiDB-lite"/>
    </source>
</evidence>
<proteinExistence type="predicted"/>
<evidence type="ECO:0000313" key="2">
    <source>
        <dbReference type="EMBL" id="KAL0456510.1"/>
    </source>
</evidence>
<dbReference type="AlphaFoldDB" id="A0AAW2XXL9"/>
<sequence length="95" mass="10631">MHILPFYRYIYTVGGDGRHLLVAAKTQGDGEVAQNSLDDGHRRQRTKGATRIAPSPWAAQIQGDVAPKPRFWATEVACYPVFFSVDDEVPMEKKV</sequence>
<reference evidence="2" key="1">
    <citation type="submission" date="2020-06" db="EMBL/GenBank/DDBJ databases">
        <authorList>
            <person name="Li T."/>
            <person name="Hu X."/>
            <person name="Zhang T."/>
            <person name="Song X."/>
            <person name="Zhang H."/>
            <person name="Dai N."/>
            <person name="Sheng W."/>
            <person name="Hou X."/>
            <person name="Wei L."/>
        </authorList>
    </citation>
    <scope>NUCLEOTIDE SEQUENCE</scope>
    <source>
        <strain evidence="2">KEN1</strain>
        <tissue evidence="2">Leaf</tissue>
    </source>
</reference>